<evidence type="ECO:0000313" key="2">
    <source>
        <dbReference type="Proteomes" id="UP001501288"/>
    </source>
</evidence>
<proteinExistence type="predicted"/>
<evidence type="ECO:0008006" key="3">
    <source>
        <dbReference type="Google" id="ProtNLM"/>
    </source>
</evidence>
<gene>
    <name evidence="1" type="ORF">GCM10009762_09760</name>
</gene>
<name>A0ABN2BCC5_9MICO</name>
<dbReference type="EMBL" id="BAAANV010000030">
    <property type="protein sequence ID" value="GAA1538148.1"/>
    <property type="molecule type" value="Genomic_DNA"/>
</dbReference>
<accession>A0ABN2BCC5</accession>
<dbReference type="InterPro" id="IPR048000">
    <property type="entry name" value="TnsA-like"/>
</dbReference>
<dbReference type="RefSeq" id="WP_346029862.1">
    <property type="nucleotide sequence ID" value="NZ_BAAANV010000030.1"/>
</dbReference>
<dbReference type="Proteomes" id="UP001501288">
    <property type="component" value="Unassembled WGS sequence"/>
</dbReference>
<keyword evidence="2" id="KW-1185">Reference proteome</keyword>
<reference evidence="1 2" key="1">
    <citation type="journal article" date="2019" name="Int. J. Syst. Evol. Microbiol.">
        <title>The Global Catalogue of Microorganisms (GCM) 10K type strain sequencing project: providing services to taxonomists for standard genome sequencing and annotation.</title>
        <authorList>
            <consortium name="The Broad Institute Genomics Platform"/>
            <consortium name="The Broad Institute Genome Sequencing Center for Infectious Disease"/>
            <person name="Wu L."/>
            <person name="Ma J."/>
        </authorList>
    </citation>
    <scope>NUCLEOTIDE SEQUENCE [LARGE SCALE GENOMIC DNA]</scope>
    <source>
        <strain evidence="1 2">JCM 14588</strain>
    </source>
</reference>
<protein>
    <recommendedName>
        <fullName evidence="3">TnsA-like heteromeric transposase endonuclease subunit</fullName>
    </recommendedName>
</protein>
<comment type="caution">
    <text evidence="1">The sequence shown here is derived from an EMBL/GenBank/DDBJ whole genome shotgun (WGS) entry which is preliminary data.</text>
</comment>
<dbReference type="NCBIfam" id="NF033179">
    <property type="entry name" value="TnsA_like_Actin"/>
    <property type="match status" value="1"/>
</dbReference>
<sequence length="285" mass="31881">MLTISFIQREPRATSWSFNPHQADVPLHPTWTSLRYDSYMSSNAWAVERPGCGIPVTVNGSDGARTFDLSEAATWRFEDYLGVRKPLSHKGQRNWVGSWWFSKSGEYVPFESWVERDWIMLFDRDTDVRAVRAQPFTLDLASGRHTPDFFVRRRDGGVGIVDVRPDGRIGDVDALKFAQTADACALVGWSYRRVGDVEPVARANCRWLSAYRHPWCGVSRATSLEAITKALAGGRARLDEVGALVGAPLLGVLPLVFHHVWYGGLAMDETVPLSLRSTVWEVTAA</sequence>
<organism evidence="1 2">
    <name type="scientific">Dermacoccus barathri</name>
    <dbReference type="NCBI Taxonomy" id="322601"/>
    <lineage>
        <taxon>Bacteria</taxon>
        <taxon>Bacillati</taxon>
        <taxon>Actinomycetota</taxon>
        <taxon>Actinomycetes</taxon>
        <taxon>Micrococcales</taxon>
        <taxon>Dermacoccaceae</taxon>
        <taxon>Dermacoccus</taxon>
    </lineage>
</organism>
<evidence type="ECO:0000313" key="1">
    <source>
        <dbReference type="EMBL" id="GAA1538148.1"/>
    </source>
</evidence>